<name>A0AAQ3RPQ6_VIGMU</name>
<evidence type="ECO:0000313" key="3">
    <source>
        <dbReference type="Proteomes" id="UP001374535"/>
    </source>
</evidence>
<proteinExistence type="predicted"/>
<gene>
    <name evidence="2" type="ORF">V8G54_025635</name>
</gene>
<sequence>MQANSGVKVHDISYLQLMTFDHTEATERRRQVETPTTKAANKVGKKKSRLDLLITTCWGKHTISVGKSNGILTKSPPTPLQGCLDENDEGGDIANRKVTPGATDATVTVTIKRSVHVTALSNREGSEGATCRKKEWKQRRDMVAEM</sequence>
<protein>
    <submittedName>
        <fullName evidence="2">Uncharacterized protein</fullName>
    </submittedName>
</protein>
<reference evidence="2 3" key="1">
    <citation type="journal article" date="2023" name="Life. Sci Alliance">
        <title>Evolutionary insights into 3D genome organization and epigenetic landscape of Vigna mungo.</title>
        <authorList>
            <person name="Junaid A."/>
            <person name="Singh B."/>
            <person name="Bhatia S."/>
        </authorList>
    </citation>
    <scope>NUCLEOTIDE SEQUENCE [LARGE SCALE GENOMIC DNA]</scope>
    <source>
        <strain evidence="2">Urdbean</strain>
    </source>
</reference>
<feature type="region of interest" description="Disordered" evidence="1">
    <location>
        <begin position="126"/>
        <end position="146"/>
    </location>
</feature>
<dbReference type="EMBL" id="CP144693">
    <property type="protein sequence ID" value="WVY99565.1"/>
    <property type="molecule type" value="Genomic_DNA"/>
</dbReference>
<feature type="region of interest" description="Disordered" evidence="1">
    <location>
        <begin position="68"/>
        <end position="98"/>
    </location>
</feature>
<dbReference type="Proteomes" id="UP001374535">
    <property type="component" value="Chromosome 8"/>
</dbReference>
<evidence type="ECO:0000313" key="2">
    <source>
        <dbReference type="EMBL" id="WVY99565.1"/>
    </source>
</evidence>
<dbReference type="AlphaFoldDB" id="A0AAQ3RPQ6"/>
<evidence type="ECO:0000256" key="1">
    <source>
        <dbReference type="SAM" id="MobiDB-lite"/>
    </source>
</evidence>
<keyword evidence="3" id="KW-1185">Reference proteome</keyword>
<accession>A0AAQ3RPQ6</accession>
<organism evidence="2 3">
    <name type="scientific">Vigna mungo</name>
    <name type="common">Black gram</name>
    <name type="synonym">Phaseolus mungo</name>
    <dbReference type="NCBI Taxonomy" id="3915"/>
    <lineage>
        <taxon>Eukaryota</taxon>
        <taxon>Viridiplantae</taxon>
        <taxon>Streptophyta</taxon>
        <taxon>Embryophyta</taxon>
        <taxon>Tracheophyta</taxon>
        <taxon>Spermatophyta</taxon>
        <taxon>Magnoliopsida</taxon>
        <taxon>eudicotyledons</taxon>
        <taxon>Gunneridae</taxon>
        <taxon>Pentapetalae</taxon>
        <taxon>rosids</taxon>
        <taxon>fabids</taxon>
        <taxon>Fabales</taxon>
        <taxon>Fabaceae</taxon>
        <taxon>Papilionoideae</taxon>
        <taxon>50 kb inversion clade</taxon>
        <taxon>NPAAA clade</taxon>
        <taxon>indigoferoid/millettioid clade</taxon>
        <taxon>Phaseoleae</taxon>
        <taxon>Vigna</taxon>
    </lineage>
</organism>